<name>A0A1L3ZCH6_RHILE</name>
<proteinExistence type="predicted"/>
<protein>
    <recommendedName>
        <fullName evidence="3">Alkaline proteinase inhibitor/ Outer membrane lipoprotein Omp19 domain-containing protein</fullName>
    </recommendedName>
</protein>
<gene>
    <name evidence="1" type="ORF">BMW22_18495</name>
</gene>
<accession>A0A1L3ZCH6</accession>
<organism evidence="1 2">
    <name type="scientific">Rhizobium leguminosarum</name>
    <dbReference type="NCBI Taxonomy" id="384"/>
    <lineage>
        <taxon>Bacteria</taxon>
        <taxon>Pseudomonadati</taxon>
        <taxon>Pseudomonadota</taxon>
        <taxon>Alphaproteobacteria</taxon>
        <taxon>Hyphomicrobiales</taxon>
        <taxon>Rhizobiaceae</taxon>
        <taxon>Rhizobium/Agrobacterium group</taxon>
        <taxon>Rhizobium</taxon>
    </lineage>
</organism>
<sequence>MSVACLPRDRSIQASLILLIATLVVLASEPVRADEPLASVIADGKPWEMLVVKRRASNILVFRPDGGGTISDSLASIHPTWRAVPDGICITPKAGDAEKCLQLTRTKNGIAASQNGKTVWVLKR</sequence>
<evidence type="ECO:0000313" key="1">
    <source>
        <dbReference type="EMBL" id="API53349.1"/>
    </source>
</evidence>
<evidence type="ECO:0000313" key="2">
    <source>
        <dbReference type="Proteomes" id="UP000183050"/>
    </source>
</evidence>
<dbReference type="RefSeq" id="WP_072639695.1">
    <property type="nucleotide sequence ID" value="NZ_CP018228.1"/>
</dbReference>
<reference evidence="1 2" key="1">
    <citation type="submission" date="2016-11" db="EMBL/GenBank/DDBJ databases">
        <title>Rhizobium leguminosarum bv. viciae strain Vaf12 isolated from Vavilovia formosa root nodules from Russia, Dagestan.</title>
        <authorList>
            <person name="Kimeklis A."/>
        </authorList>
    </citation>
    <scope>NUCLEOTIDE SEQUENCE [LARGE SCALE GENOMIC DNA]</scope>
    <source>
        <strain evidence="1 2">Vaf-108</strain>
    </source>
</reference>
<dbReference type="Proteomes" id="UP000183050">
    <property type="component" value="Chromosome"/>
</dbReference>
<evidence type="ECO:0008006" key="3">
    <source>
        <dbReference type="Google" id="ProtNLM"/>
    </source>
</evidence>
<dbReference type="EMBL" id="CP018228">
    <property type="protein sequence ID" value="API53349.1"/>
    <property type="molecule type" value="Genomic_DNA"/>
</dbReference>
<dbReference type="AlphaFoldDB" id="A0A1L3ZCH6"/>